<dbReference type="Proteomes" id="UP000232430">
    <property type="component" value="Segment"/>
</dbReference>
<feature type="region of interest" description="Disordered" evidence="1">
    <location>
        <begin position="1"/>
        <end position="124"/>
    </location>
</feature>
<dbReference type="EMBL" id="AY007231">
    <property type="protein sequence ID" value="AAG02572.1"/>
    <property type="molecule type" value="Genomic_RNA"/>
</dbReference>
<feature type="region of interest" description="Disordered" evidence="1">
    <location>
        <begin position="182"/>
        <end position="221"/>
    </location>
</feature>
<evidence type="ECO:0000313" key="3">
    <source>
        <dbReference type="Proteomes" id="UP000232430"/>
    </source>
</evidence>
<keyword evidence="3" id="KW-1185">Reference proteome</keyword>
<evidence type="ECO:0000313" key="2">
    <source>
        <dbReference type="EMBL" id="AAG02572.1"/>
    </source>
</evidence>
<feature type="compositionally biased region" description="Polar residues" evidence="1">
    <location>
        <begin position="184"/>
        <end position="205"/>
    </location>
</feature>
<organism evidence="2 3">
    <name type="scientific">Tobacco mottle virus</name>
    <dbReference type="NCBI Taxonomy" id="136138"/>
    <lineage>
        <taxon>Viruses</taxon>
        <taxon>Riboviria</taxon>
        <taxon>Orthornavirae</taxon>
        <taxon>Kitrinoviricota</taxon>
        <taxon>Tolucaviricetes</taxon>
        <taxon>Tolivirales</taxon>
        <taxon>Tombusviridae</taxon>
        <taxon>Calvusvirinae</taxon>
        <taxon>Umbravirus</taxon>
        <taxon>Umbravirus maculae</taxon>
    </lineage>
</organism>
<dbReference type="InterPro" id="IPR006902">
    <property type="entry name" value="Umbravirus_LDM"/>
</dbReference>
<reference evidence="2 3" key="1">
    <citation type="journal article" date="2001" name="Virology">
        <title>Umbravirus-encoded proteins both stabilize heterologous viral RNA and mediate its systemic movement in some plant species.</title>
        <authorList>
            <person name="Ryabov E.V."/>
            <person name="Robinson D.J."/>
            <person name="Taliansky M."/>
        </authorList>
    </citation>
    <scope>NUCLEOTIDE SEQUENCE [LARGE SCALE GENOMIC DNA]</scope>
</reference>
<dbReference type="Pfam" id="PF04817">
    <property type="entry name" value="Umbravirus_LDM"/>
    <property type="match status" value="1"/>
</dbReference>
<evidence type="ECO:0000256" key="1">
    <source>
        <dbReference type="SAM" id="MobiDB-lite"/>
    </source>
</evidence>
<feature type="compositionally biased region" description="Polar residues" evidence="1">
    <location>
        <begin position="1"/>
        <end position="20"/>
    </location>
</feature>
<name>Q9DX76_9TOMB</name>
<accession>Q9DX76</accession>
<dbReference type="KEGG" id="vg:40525392"/>
<dbReference type="GeneID" id="40525392"/>
<sequence length="234" mass="25504">MASVVNVNLNSKSGLQTRTTGRPLRGGNYERTPGKQSRSSHPRQRKCAGNTHPAATPRHSKPAVQGTKEVPPHSPHRRNVVHREGGYCFDAPRAGRLSRRGGGLHSRQPTPQSQLNGREGESRAQWRAEVDGLLSPLLDTIVGHGWNPTKVFLRGIQLGRVYTRNKRGEPILNVSDVAPKRGEQVSQLPATKPQITPSLPTQGPANATPIGPPAEVPQRRDVEQVCTTCDGNKY</sequence>
<protein>
    <submittedName>
        <fullName evidence="2">Long-distance movement protein</fullName>
    </submittedName>
</protein>
<dbReference type="RefSeq" id="YP_009665186.1">
    <property type="nucleotide sequence ID" value="NC_043206.1"/>
</dbReference>
<proteinExistence type="predicted"/>